<evidence type="ECO:0000313" key="2">
    <source>
        <dbReference type="Proteomes" id="UP000663880"/>
    </source>
</evidence>
<protein>
    <submittedName>
        <fullName evidence="1">Uncharacterized protein</fullName>
    </submittedName>
</protein>
<dbReference type="Proteomes" id="UP000663880">
    <property type="component" value="Unassembled WGS sequence"/>
</dbReference>
<evidence type="ECO:0000313" key="1">
    <source>
        <dbReference type="EMBL" id="CAF4850937.1"/>
    </source>
</evidence>
<name>A0A821S1B9_9NEOP</name>
<accession>A0A821S1B9</accession>
<dbReference type="AlphaFoldDB" id="A0A821S1B9"/>
<dbReference type="EMBL" id="CAJOBZ010000016">
    <property type="protein sequence ID" value="CAF4850937.1"/>
    <property type="molecule type" value="Genomic_DNA"/>
</dbReference>
<dbReference type="OrthoDB" id="7362285at2759"/>
<comment type="caution">
    <text evidence="1">The sequence shown here is derived from an EMBL/GenBank/DDBJ whole genome shotgun (WGS) entry which is preliminary data.</text>
</comment>
<organism evidence="1 2">
    <name type="scientific">Pieris macdunnoughi</name>
    <dbReference type="NCBI Taxonomy" id="345717"/>
    <lineage>
        <taxon>Eukaryota</taxon>
        <taxon>Metazoa</taxon>
        <taxon>Ecdysozoa</taxon>
        <taxon>Arthropoda</taxon>
        <taxon>Hexapoda</taxon>
        <taxon>Insecta</taxon>
        <taxon>Pterygota</taxon>
        <taxon>Neoptera</taxon>
        <taxon>Endopterygota</taxon>
        <taxon>Lepidoptera</taxon>
        <taxon>Glossata</taxon>
        <taxon>Ditrysia</taxon>
        <taxon>Papilionoidea</taxon>
        <taxon>Pieridae</taxon>
        <taxon>Pierinae</taxon>
        <taxon>Pieris</taxon>
    </lineage>
</organism>
<sequence length="89" mass="9708">MDNGVYAMTTFNCKNIKRSLECIRDLCRHSDIIALQETWLLPSEISYLGSIEADFGYTGTSAMDTSEGMLRGGPMEGWPCCGGGVCSIM</sequence>
<proteinExistence type="predicted"/>
<keyword evidence="2" id="KW-1185">Reference proteome</keyword>
<reference evidence="1" key="1">
    <citation type="submission" date="2021-02" db="EMBL/GenBank/DDBJ databases">
        <authorList>
            <person name="Steward A R."/>
        </authorList>
    </citation>
    <scope>NUCLEOTIDE SEQUENCE</scope>
</reference>
<gene>
    <name evidence="1" type="ORF">PMACD_LOCUS7042</name>
</gene>